<accession>A0ACC2TZX3</accession>
<organism evidence="1 2">
    <name type="scientific">Entomophthora muscae</name>
    <dbReference type="NCBI Taxonomy" id="34485"/>
    <lineage>
        <taxon>Eukaryota</taxon>
        <taxon>Fungi</taxon>
        <taxon>Fungi incertae sedis</taxon>
        <taxon>Zoopagomycota</taxon>
        <taxon>Entomophthoromycotina</taxon>
        <taxon>Entomophthoromycetes</taxon>
        <taxon>Entomophthorales</taxon>
        <taxon>Entomophthoraceae</taxon>
        <taxon>Entomophthora</taxon>
    </lineage>
</organism>
<reference evidence="1" key="1">
    <citation type="submission" date="2022-04" db="EMBL/GenBank/DDBJ databases">
        <title>Genome of the entomopathogenic fungus Entomophthora muscae.</title>
        <authorList>
            <person name="Elya C."/>
            <person name="Lovett B.R."/>
            <person name="Lee E."/>
            <person name="Macias A.M."/>
            <person name="Hajek A.E."/>
            <person name="De Bivort B.L."/>
            <person name="Kasson M.T."/>
            <person name="De Fine Licht H.H."/>
            <person name="Stajich J.E."/>
        </authorList>
    </citation>
    <scope>NUCLEOTIDE SEQUENCE</scope>
    <source>
        <strain evidence="1">Berkeley</strain>
    </source>
</reference>
<gene>
    <name evidence="1" type="ORF">DSO57_1032154</name>
</gene>
<proteinExistence type="predicted"/>
<evidence type="ECO:0000313" key="2">
    <source>
        <dbReference type="Proteomes" id="UP001165960"/>
    </source>
</evidence>
<comment type="caution">
    <text evidence="1">The sequence shown here is derived from an EMBL/GenBank/DDBJ whole genome shotgun (WGS) entry which is preliminary data.</text>
</comment>
<protein>
    <submittedName>
        <fullName evidence="1">Uncharacterized protein</fullName>
    </submittedName>
</protein>
<keyword evidence="2" id="KW-1185">Reference proteome</keyword>
<sequence length="195" mass="21243">MDSLPVLYCSPGAPYGLVHFTEYPPNPVHSEFTLEEILIHGPKAQTRETEVIGCKGAWITVTPCYSKKNTTTCLPAYLVPMIPPLNLQPNYLQESVAASESTTTQIFGVMHITLTGLIDSMVPSSCPWAILGKSLSCIVKLVPILLWALPSGPVGCLPASSWEPLWDGFLTKGALIGKKLVFLSFLESIEHHSLH</sequence>
<evidence type="ECO:0000313" key="1">
    <source>
        <dbReference type="EMBL" id="KAJ9079757.1"/>
    </source>
</evidence>
<name>A0ACC2TZX3_9FUNG</name>
<dbReference type="EMBL" id="QTSX02001659">
    <property type="protein sequence ID" value="KAJ9079757.1"/>
    <property type="molecule type" value="Genomic_DNA"/>
</dbReference>
<dbReference type="Proteomes" id="UP001165960">
    <property type="component" value="Unassembled WGS sequence"/>
</dbReference>